<dbReference type="AlphaFoldDB" id="A0A8H3DKH3"/>
<dbReference type="Proteomes" id="UP000663861">
    <property type="component" value="Unassembled WGS sequence"/>
</dbReference>
<keyword evidence="3" id="KW-0560">Oxidoreductase</keyword>
<organism evidence="5 6">
    <name type="scientific">Rhizoctonia solani</name>
    <dbReference type="NCBI Taxonomy" id="456999"/>
    <lineage>
        <taxon>Eukaryota</taxon>
        <taxon>Fungi</taxon>
        <taxon>Dikarya</taxon>
        <taxon>Basidiomycota</taxon>
        <taxon>Agaricomycotina</taxon>
        <taxon>Agaricomycetes</taxon>
        <taxon>Cantharellales</taxon>
        <taxon>Ceratobasidiaceae</taxon>
        <taxon>Rhizoctonia</taxon>
    </lineage>
</organism>
<name>A0A8H3DKH3_9AGAM</name>
<evidence type="ECO:0000313" key="5">
    <source>
        <dbReference type="EMBL" id="CAE6529631.1"/>
    </source>
</evidence>
<accession>A0A8H3DKH3</accession>
<evidence type="ECO:0000256" key="3">
    <source>
        <dbReference type="ARBA" id="ARBA00023002"/>
    </source>
</evidence>
<keyword evidence="2" id="KW-0223">Dioxygenase</keyword>
<dbReference type="GO" id="GO:0016702">
    <property type="term" value="F:oxidoreductase activity, acting on single donors with incorporation of molecular oxygen, incorporation of two atoms of oxygen"/>
    <property type="evidence" value="ECO:0007669"/>
    <property type="project" value="InterPro"/>
</dbReference>
<dbReference type="EMBL" id="CAJMWY010004372">
    <property type="protein sequence ID" value="CAE6529631.1"/>
    <property type="molecule type" value="Genomic_DNA"/>
</dbReference>
<evidence type="ECO:0000256" key="2">
    <source>
        <dbReference type="ARBA" id="ARBA00022964"/>
    </source>
</evidence>
<protein>
    <recommendedName>
        <fullName evidence="4">Intradiol ring-cleavage dioxygenases domain-containing protein</fullName>
    </recommendedName>
</protein>
<evidence type="ECO:0000259" key="4">
    <source>
        <dbReference type="Pfam" id="PF00775"/>
    </source>
</evidence>
<dbReference type="SUPFAM" id="SSF49482">
    <property type="entry name" value="Aromatic compound dioxygenase"/>
    <property type="match status" value="1"/>
</dbReference>
<reference evidence="5" key="1">
    <citation type="submission" date="2021-01" db="EMBL/GenBank/DDBJ databases">
        <authorList>
            <person name="Kaushik A."/>
        </authorList>
    </citation>
    <scope>NUCLEOTIDE SEQUENCE</scope>
    <source>
        <strain evidence="5">AG4-RS23</strain>
    </source>
</reference>
<gene>
    <name evidence="5" type="ORF">RDB_LOCUS171433</name>
</gene>
<proteinExistence type="inferred from homology"/>
<dbReference type="GO" id="GO:0008199">
    <property type="term" value="F:ferric iron binding"/>
    <property type="evidence" value="ECO:0007669"/>
    <property type="project" value="InterPro"/>
</dbReference>
<dbReference type="InterPro" id="IPR015889">
    <property type="entry name" value="Intradiol_dOase_core"/>
</dbReference>
<comment type="caution">
    <text evidence="5">The sequence shown here is derived from an EMBL/GenBank/DDBJ whole genome shotgun (WGS) entry which is preliminary data.</text>
</comment>
<comment type="similarity">
    <text evidence="1">Belongs to the intradiol ring-cleavage dioxygenase family.</text>
</comment>
<dbReference type="PANTHER" id="PTHR33711">
    <property type="entry name" value="DIOXYGENASE, PUTATIVE (AFU_ORTHOLOGUE AFUA_2G02910)-RELATED"/>
    <property type="match status" value="1"/>
</dbReference>
<sequence>MSVTSTSPIFPTCLTPIPLSTRLFSFLSVGVSTLTTENPLAWRFLRGAAHPLADLTGPYYMYGAPEVNFAQGKAVLGATEDLKTSPLFLLSGKILGPNGEPVSATLDLWQANTQGEYWFSEYRNRGKVTTDPSTGSFEILTVPPGVYDVMGAQRVAHIHGIITAPGYQPLTTQLYFCQKNDPKAFQTDVLKLVRGPREHMIQGWSIPTEKGDKYWDWPQLEPSETESIKIVEEWNYRLENQGVEWRVSCGASQVITLNKV</sequence>
<dbReference type="InterPro" id="IPR050770">
    <property type="entry name" value="Intradiol_RC_Dioxygenase"/>
</dbReference>
<feature type="domain" description="Intradiol ring-cleavage dioxygenases" evidence="4">
    <location>
        <begin position="56"/>
        <end position="191"/>
    </location>
</feature>
<evidence type="ECO:0000256" key="1">
    <source>
        <dbReference type="ARBA" id="ARBA00007825"/>
    </source>
</evidence>
<dbReference type="Gene3D" id="2.60.130.10">
    <property type="entry name" value="Aromatic compound dioxygenase"/>
    <property type="match status" value="1"/>
</dbReference>
<dbReference type="InterPro" id="IPR000627">
    <property type="entry name" value="Intradiol_dOase_C"/>
</dbReference>
<dbReference type="PANTHER" id="PTHR33711:SF10">
    <property type="entry name" value="INTRADIOL RING-CLEAVAGE DIOXYGENASES DOMAIN-CONTAINING PROTEIN"/>
    <property type="match status" value="1"/>
</dbReference>
<evidence type="ECO:0000313" key="6">
    <source>
        <dbReference type="Proteomes" id="UP000663861"/>
    </source>
</evidence>
<dbReference type="Pfam" id="PF00775">
    <property type="entry name" value="Dioxygenase_C"/>
    <property type="match status" value="1"/>
</dbReference>